<evidence type="ECO:0000256" key="2">
    <source>
        <dbReference type="ARBA" id="ARBA00022723"/>
    </source>
</evidence>
<comment type="caution">
    <text evidence="7">The sequence shown here is derived from an EMBL/GenBank/DDBJ whole genome shotgun (WGS) entry which is preliminary data.</text>
</comment>
<dbReference type="InterPro" id="IPR044861">
    <property type="entry name" value="IPNS-like_FE2OG_OXY"/>
</dbReference>
<evidence type="ECO:0000256" key="3">
    <source>
        <dbReference type="ARBA" id="ARBA00023002"/>
    </source>
</evidence>
<dbReference type="PANTHER" id="PTHR10209">
    <property type="entry name" value="OXIDOREDUCTASE, 2OG-FE II OXYGENASE FAMILY PROTEIN"/>
    <property type="match status" value="1"/>
</dbReference>
<gene>
    <name evidence="7" type="ORF">GMORB2_7622</name>
</gene>
<dbReference type="PANTHER" id="PTHR10209:SF881">
    <property type="entry name" value="FI07970P-RELATED"/>
    <property type="match status" value="1"/>
</dbReference>
<dbReference type="InterPro" id="IPR026992">
    <property type="entry name" value="DIOX_N"/>
</dbReference>
<evidence type="ECO:0000313" key="7">
    <source>
        <dbReference type="EMBL" id="KAF4122029.1"/>
    </source>
</evidence>
<dbReference type="SUPFAM" id="SSF51197">
    <property type="entry name" value="Clavaminate synthase-like"/>
    <property type="match status" value="1"/>
</dbReference>
<keyword evidence="2 5" id="KW-0479">Metal-binding</keyword>
<dbReference type="GO" id="GO:0044283">
    <property type="term" value="P:small molecule biosynthetic process"/>
    <property type="evidence" value="ECO:0007669"/>
    <property type="project" value="UniProtKB-ARBA"/>
</dbReference>
<comment type="similarity">
    <text evidence="1 5">Belongs to the iron/ascorbate-dependent oxidoreductase family.</text>
</comment>
<evidence type="ECO:0000313" key="8">
    <source>
        <dbReference type="Proteomes" id="UP000749293"/>
    </source>
</evidence>
<keyword evidence="4 5" id="KW-0408">Iron</keyword>
<dbReference type="GO" id="GO:0046872">
    <property type="term" value="F:metal ion binding"/>
    <property type="evidence" value="ECO:0007669"/>
    <property type="project" value="UniProtKB-KW"/>
</dbReference>
<keyword evidence="3 5" id="KW-0560">Oxidoreductase</keyword>
<dbReference type="Gene3D" id="2.60.120.330">
    <property type="entry name" value="B-lactam Antibiotic, Isopenicillin N Synthase, Chain"/>
    <property type="match status" value="1"/>
</dbReference>
<feature type="domain" description="Fe2OG dioxygenase" evidence="6">
    <location>
        <begin position="208"/>
        <end position="322"/>
    </location>
</feature>
<dbReference type="OrthoDB" id="288590at2759"/>
<reference evidence="7" key="1">
    <citation type="submission" date="2020-03" db="EMBL/GenBank/DDBJ databases">
        <title>Site-based positive gene gene selection in Geosmithia morbida across the United States reveals a broad range of putative effectors and factors for local host and environmental adapation.</title>
        <authorList>
            <person name="Onufrak A."/>
            <person name="Murdoch R.W."/>
            <person name="Gazis R."/>
            <person name="Huff M."/>
            <person name="Staton M."/>
            <person name="Klingeman W."/>
            <person name="Hadziabdic D."/>
        </authorList>
    </citation>
    <scope>NUCLEOTIDE SEQUENCE</scope>
    <source>
        <strain evidence="7">1262</strain>
    </source>
</reference>
<accession>A0A9P5D509</accession>
<evidence type="ECO:0000256" key="4">
    <source>
        <dbReference type="ARBA" id="ARBA00023004"/>
    </source>
</evidence>
<dbReference type="Proteomes" id="UP000749293">
    <property type="component" value="Unassembled WGS sequence"/>
</dbReference>
<dbReference type="GO" id="GO:0016491">
    <property type="term" value="F:oxidoreductase activity"/>
    <property type="evidence" value="ECO:0007669"/>
    <property type="project" value="UniProtKB-KW"/>
</dbReference>
<name>A0A9P5D509_9HYPO</name>
<evidence type="ECO:0000259" key="6">
    <source>
        <dbReference type="PROSITE" id="PS51471"/>
    </source>
</evidence>
<dbReference type="AlphaFoldDB" id="A0A9P5D509"/>
<dbReference type="RefSeq" id="XP_035320681.1">
    <property type="nucleotide sequence ID" value="XM_035469587.1"/>
</dbReference>
<dbReference type="InterPro" id="IPR005123">
    <property type="entry name" value="Oxoglu/Fe-dep_dioxygenase_dom"/>
</dbReference>
<dbReference type="PRINTS" id="PR00682">
    <property type="entry name" value="IPNSYNTHASE"/>
</dbReference>
<keyword evidence="8" id="KW-1185">Reference proteome</keyword>
<dbReference type="Pfam" id="PF14226">
    <property type="entry name" value="DIOX_N"/>
    <property type="match status" value="1"/>
</dbReference>
<dbReference type="Pfam" id="PF03171">
    <property type="entry name" value="2OG-FeII_Oxy"/>
    <property type="match status" value="1"/>
</dbReference>
<dbReference type="PROSITE" id="PS51471">
    <property type="entry name" value="FE2OG_OXY"/>
    <property type="match status" value="1"/>
</dbReference>
<evidence type="ECO:0000256" key="5">
    <source>
        <dbReference type="RuleBase" id="RU003682"/>
    </source>
</evidence>
<dbReference type="GeneID" id="55973845"/>
<evidence type="ECO:0000256" key="1">
    <source>
        <dbReference type="ARBA" id="ARBA00008056"/>
    </source>
</evidence>
<organism evidence="7 8">
    <name type="scientific">Geosmithia morbida</name>
    <dbReference type="NCBI Taxonomy" id="1094350"/>
    <lineage>
        <taxon>Eukaryota</taxon>
        <taxon>Fungi</taxon>
        <taxon>Dikarya</taxon>
        <taxon>Ascomycota</taxon>
        <taxon>Pezizomycotina</taxon>
        <taxon>Sordariomycetes</taxon>
        <taxon>Hypocreomycetidae</taxon>
        <taxon>Hypocreales</taxon>
        <taxon>Bionectriaceae</taxon>
        <taxon>Geosmithia</taxon>
    </lineage>
</organism>
<sequence>MELRLSSGNGPITRRILKTPVRDALPSEIPVIDISGIFSTSDADRKVVAAEMRSAAMNNGFFYVRGHGIPTEVTEAVHAAVLAFFRQDAETKMAAHSRHSAYFNGYRPPRSQRINPHEGIDVRETFSWTYDPRHDPEVRGQADSIPDEIRRFMRVEDFPWTATANLPGLRDAVTAYFAECLRVARALTRAFALSLDLDEDVFASKVRYPDAAYALNYYPPLAPKEEGGAGGGGGGGGDEDMSIGSHTDFQLFTMLWQDGEGGLEVLSRQGQWLRAAPVEGTLVVNIGDYLERVTNGRYVSTVHRARNTGPRERVSVPFFWGFGLHESCGVLESCVGPDGEVLYDEVSCEEWVKRRVGNMLKVE</sequence>
<protein>
    <submittedName>
        <fullName evidence="7">Isopenicillin N synthase</fullName>
    </submittedName>
</protein>
<dbReference type="EMBL" id="JAANYQ010000010">
    <property type="protein sequence ID" value="KAF4122029.1"/>
    <property type="molecule type" value="Genomic_DNA"/>
</dbReference>
<dbReference type="InterPro" id="IPR027443">
    <property type="entry name" value="IPNS-like_sf"/>
</dbReference>
<proteinExistence type="inferred from homology"/>